<dbReference type="EMBL" id="BKCJ010002930">
    <property type="protein sequence ID" value="GEU51865.1"/>
    <property type="molecule type" value="Genomic_DNA"/>
</dbReference>
<comment type="caution">
    <text evidence="3">The sequence shown here is derived from an EMBL/GenBank/DDBJ whole genome shotgun (WGS) entry which is preliminary data.</text>
</comment>
<gene>
    <name evidence="3" type="ORF">Tci_023843</name>
</gene>
<evidence type="ECO:0000313" key="3">
    <source>
        <dbReference type="EMBL" id="GEU51865.1"/>
    </source>
</evidence>
<feature type="coiled-coil region" evidence="1">
    <location>
        <begin position="34"/>
        <end position="65"/>
    </location>
</feature>
<evidence type="ECO:0000256" key="1">
    <source>
        <dbReference type="SAM" id="Coils"/>
    </source>
</evidence>
<feature type="compositionally biased region" description="Polar residues" evidence="2">
    <location>
        <begin position="126"/>
        <end position="136"/>
    </location>
</feature>
<feature type="region of interest" description="Disordered" evidence="2">
    <location>
        <begin position="102"/>
        <end position="140"/>
    </location>
</feature>
<accession>A0A6L2KV28</accession>
<protein>
    <submittedName>
        <fullName evidence="3">Uncharacterized protein</fullName>
    </submittedName>
</protein>
<name>A0A6L2KV28_TANCI</name>
<reference evidence="3" key="1">
    <citation type="journal article" date="2019" name="Sci. Rep.">
        <title>Draft genome of Tanacetum cinerariifolium, the natural source of mosquito coil.</title>
        <authorList>
            <person name="Yamashiro T."/>
            <person name="Shiraishi A."/>
            <person name="Satake H."/>
            <person name="Nakayama K."/>
        </authorList>
    </citation>
    <scope>NUCLEOTIDE SEQUENCE</scope>
</reference>
<evidence type="ECO:0000256" key="2">
    <source>
        <dbReference type="SAM" id="MobiDB-lite"/>
    </source>
</evidence>
<proteinExistence type="predicted"/>
<dbReference type="AlphaFoldDB" id="A0A6L2KV28"/>
<sequence>MLEFDQRSQFAKAVSSIPSIVDNYLASKLKEEVNVAVQLQSNKLKEEAEAENQESINQVDSTINKIIMRHVKAQVSKIMPQIEDYVTESLGVKVLDEMIKTRMKTPPMDQTEGRKEESQARMLNHQKAQSQKNQSHPALPKAPNISINLLISTIAKECYKERQPPCTFDELMGTPIDFSAFVMNRLKIDNLTQEILVRPSFNLLKGTCKSFVELEYHFEECYKAINDRLDWHNPKGRKNLFDLSKPLPLIEVQRRQVVPANYFINNDLEYLKEEIVVRRDNNVLYKFKECDFPKPNLCDIKDMLLLLVQKKLSNLDVDDRYSLGVALRMFTRCIIILHRVKDLPLRVESYQKQLNITRPETFRSDIPNMIPYNGYTNP</sequence>
<keyword evidence="1" id="KW-0175">Coiled coil</keyword>
<organism evidence="3">
    <name type="scientific">Tanacetum cinerariifolium</name>
    <name type="common">Dalmatian daisy</name>
    <name type="synonym">Chrysanthemum cinerariifolium</name>
    <dbReference type="NCBI Taxonomy" id="118510"/>
    <lineage>
        <taxon>Eukaryota</taxon>
        <taxon>Viridiplantae</taxon>
        <taxon>Streptophyta</taxon>
        <taxon>Embryophyta</taxon>
        <taxon>Tracheophyta</taxon>
        <taxon>Spermatophyta</taxon>
        <taxon>Magnoliopsida</taxon>
        <taxon>eudicotyledons</taxon>
        <taxon>Gunneridae</taxon>
        <taxon>Pentapetalae</taxon>
        <taxon>asterids</taxon>
        <taxon>campanulids</taxon>
        <taxon>Asterales</taxon>
        <taxon>Asteraceae</taxon>
        <taxon>Asteroideae</taxon>
        <taxon>Anthemideae</taxon>
        <taxon>Anthemidinae</taxon>
        <taxon>Tanacetum</taxon>
    </lineage>
</organism>